<dbReference type="Gene3D" id="3.40.50.1000">
    <property type="entry name" value="HAD superfamily/HAD-like"/>
    <property type="match status" value="1"/>
</dbReference>
<keyword evidence="3" id="KW-1185">Reference proteome</keyword>
<proteinExistence type="predicted"/>
<comment type="caution">
    <text evidence="2">The sequence shown here is derived from an EMBL/GenBank/DDBJ whole genome shotgun (WGS) entry which is preliminary data.</text>
</comment>
<dbReference type="InterPro" id="IPR036412">
    <property type="entry name" value="HAD-like_sf"/>
</dbReference>
<evidence type="ECO:0000313" key="2">
    <source>
        <dbReference type="EMBL" id="GMG99925.1"/>
    </source>
</evidence>
<accession>A0AAD3P5L0</accession>
<dbReference type="AlphaFoldDB" id="A0AAD3P5L0"/>
<dbReference type="SUPFAM" id="SSF56784">
    <property type="entry name" value="HAD-like"/>
    <property type="match status" value="1"/>
</dbReference>
<evidence type="ECO:0000256" key="1">
    <source>
        <dbReference type="SAM" id="MobiDB-lite"/>
    </source>
</evidence>
<dbReference type="Proteomes" id="UP001279734">
    <property type="component" value="Unassembled WGS sequence"/>
</dbReference>
<dbReference type="SFLD" id="SFLDS00003">
    <property type="entry name" value="Haloacid_Dehalogenase"/>
    <property type="match status" value="1"/>
</dbReference>
<dbReference type="NCBIfam" id="TIGR01509">
    <property type="entry name" value="HAD-SF-IA-v3"/>
    <property type="match status" value="1"/>
</dbReference>
<reference evidence="2" key="1">
    <citation type="submission" date="2023-05" db="EMBL/GenBank/DDBJ databases">
        <title>Nepenthes gracilis genome sequencing.</title>
        <authorList>
            <person name="Fukushima K."/>
        </authorList>
    </citation>
    <scope>NUCLEOTIDE SEQUENCE</scope>
    <source>
        <strain evidence="2">SING2019-196</strain>
    </source>
</reference>
<dbReference type="InterPro" id="IPR006439">
    <property type="entry name" value="HAD-SF_hydro_IA"/>
</dbReference>
<name>A0AAD3P5L0_NEPGR</name>
<dbReference type="PANTHER" id="PTHR43611:SF3">
    <property type="entry name" value="FLAVIN MONONUCLEOTIDE HYDROLASE 1, CHLOROPLATIC"/>
    <property type="match status" value="1"/>
</dbReference>
<dbReference type="InterPro" id="IPR023214">
    <property type="entry name" value="HAD_sf"/>
</dbReference>
<gene>
    <name evidence="2" type="ORF">Nepgr_001765</name>
</gene>
<dbReference type="PANTHER" id="PTHR43611">
    <property type="entry name" value="ALPHA-D-GLUCOSE 1-PHOSPHATE PHOSPHATASE"/>
    <property type="match status" value="1"/>
</dbReference>
<feature type="region of interest" description="Disordered" evidence="1">
    <location>
        <begin position="1"/>
        <end position="20"/>
    </location>
</feature>
<protein>
    <submittedName>
        <fullName evidence="2">Uncharacterized protein</fullName>
    </submittedName>
</protein>
<dbReference type="SFLD" id="SFLDG01129">
    <property type="entry name" value="C1.5:_HAD__Beta-PGM__Phosphata"/>
    <property type="match status" value="1"/>
</dbReference>
<dbReference type="Pfam" id="PF00702">
    <property type="entry name" value="Hydrolase"/>
    <property type="match status" value="1"/>
</dbReference>
<dbReference type="EMBL" id="BSYO01000001">
    <property type="protein sequence ID" value="GMG99925.1"/>
    <property type="molecule type" value="Genomic_DNA"/>
</dbReference>
<feature type="compositionally biased region" description="Low complexity" evidence="1">
    <location>
        <begin position="1"/>
        <end position="16"/>
    </location>
</feature>
<sequence length="239" mass="27825">MNNYSSGTSRSSSAGHSDARNGARKLPVLLFDVMDTIVRDPFYEDIPAFFDMPMWSLHFLFKDMSLKELMECKHPTAWSEFEKGLINEGELARKFFKDRRPFDLKGLKLCMERGYFYVDGVERLLHALKQNNYEIHAFTNYPVWYELIENKLKLSAYLSWTFCSCITGKLKPEPDFYAEVLQHLDVAPASCFFVDDRMKNVEAARDAGMVGIHFKNAELLCQDLFLLELDFSFNEMEKI</sequence>
<evidence type="ECO:0000313" key="3">
    <source>
        <dbReference type="Proteomes" id="UP001279734"/>
    </source>
</evidence>
<organism evidence="2 3">
    <name type="scientific">Nepenthes gracilis</name>
    <name type="common">Slender pitcher plant</name>
    <dbReference type="NCBI Taxonomy" id="150966"/>
    <lineage>
        <taxon>Eukaryota</taxon>
        <taxon>Viridiplantae</taxon>
        <taxon>Streptophyta</taxon>
        <taxon>Embryophyta</taxon>
        <taxon>Tracheophyta</taxon>
        <taxon>Spermatophyta</taxon>
        <taxon>Magnoliopsida</taxon>
        <taxon>eudicotyledons</taxon>
        <taxon>Gunneridae</taxon>
        <taxon>Pentapetalae</taxon>
        <taxon>Caryophyllales</taxon>
        <taxon>Nepenthaceae</taxon>
        <taxon>Nepenthes</taxon>
    </lineage>
</organism>